<accession>A0A6J7H5L5</accession>
<dbReference type="EMBL" id="CAFBMC010000132">
    <property type="protein sequence ID" value="CAB4911785.1"/>
    <property type="molecule type" value="Genomic_DNA"/>
</dbReference>
<gene>
    <name evidence="1" type="ORF">UFOPK3495_01632</name>
    <name evidence="2" type="ORF">UFOPK4237_01601</name>
</gene>
<name>A0A6J7H5L5_9ZZZZ</name>
<evidence type="ECO:0000313" key="2">
    <source>
        <dbReference type="EMBL" id="CAB5042714.1"/>
    </source>
</evidence>
<dbReference type="Gene3D" id="3.40.50.12780">
    <property type="entry name" value="N-terminal domain of ligase-like"/>
    <property type="match status" value="1"/>
</dbReference>
<reference evidence="1" key="1">
    <citation type="submission" date="2020-05" db="EMBL/GenBank/DDBJ databases">
        <authorList>
            <person name="Chiriac C."/>
            <person name="Salcher M."/>
            <person name="Ghai R."/>
            <person name="Kavagutti S V."/>
        </authorList>
    </citation>
    <scope>NUCLEOTIDE SEQUENCE</scope>
</reference>
<sequence length="238" mass="25313">MAREFDGALWPLINTRVRDHSGQPFLTSIDSQGFRTELSGVTLLNAVAKNAGALVDEGDLEPGSTIAIYLPWHWQRVTWTLAAWTIGAVVLAQADAASADLVLTDLATVDSLKDADEPWVVSMHPLGLVESGLPTNVIDATGLSRMQPDALLVPPAVGDDRAIFIDDQSLSRVAALDWVASKLPDTSARVLINQPDANDLAAWLIPALFPLLGSGSVIMTNTADTSSISQQEGATHIL</sequence>
<dbReference type="AlphaFoldDB" id="A0A6J7H5L5"/>
<dbReference type="InterPro" id="IPR042099">
    <property type="entry name" value="ANL_N_sf"/>
</dbReference>
<dbReference type="InterPro" id="IPR017523">
    <property type="entry name" value="Rv3268"/>
</dbReference>
<dbReference type="EMBL" id="CAFBPZ010000154">
    <property type="protein sequence ID" value="CAB5042714.1"/>
    <property type="molecule type" value="Genomic_DNA"/>
</dbReference>
<dbReference type="SUPFAM" id="SSF56801">
    <property type="entry name" value="Acetyl-CoA synthetase-like"/>
    <property type="match status" value="1"/>
</dbReference>
<evidence type="ECO:0000313" key="1">
    <source>
        <dbReference type="EMBL" id="CAB4911785.1"/>
    </source>
</evidence>
<protein>
    <submittedName>
        <fullName evidence="1">Unannotated protein</fullName>
    </submittedName>
</protein>
<proteinExistence type="predicted"/>
<organism evidence="1">
    <name type="scientific">freshwater metagenome</name>
    <dbReference type="NCBI Taxonomy" id="449393"/>
    <lineage>
        <taxon>unclassified sequences</taxon>
        <taxon>metagenomes</taxon>
        <taxon>ecological metagenomes</taxon>
    </lineage>
</organism>
<dbReference type="NCBIfam" id="TIGR03089">
    <property type="entry name" value="TIGR03089 family protein"/>
    <property type="match status" value="1"/>
</dbReference>